<reference evidence="1 2" key="1">
    <citation type="submission" date="2019-07" db="EMBL/GenBank/DDBJ databases">
        <title>Whole genome shotgun sequence of Acetobacter oeni NBRC 105207.</title>
        <authorList>
            <person name="Hosoyama A."/>
            <person name="Uohara A."/>
            <person name="Ohji S."/>
            <person name="Ichikawa N."/>
        </authorList>
    </citation>
    <scope>NUCLEOTIDE SEQUENCE [LARGE SCALE GENOMIC DNA]</scope>
    <source>
        <strain evidence="1 2">NBRC 105207</strain>
    </source>
</reference>
<dbReference type="RefSeq" id="WP_173571977.1">
    <property type="nucleotide sequence ID" value="NZ_BJYG01000012.1"/>
</dbReference>
<dbReference type="Proteomes" id="UP000321746">
    <property type="component" value="Unassembled WGS sequence"/>
</dbReference>
<accession>A0A511XJ15</accession>
<keyword evidence="2" id="KW-1185">Reference proteome</keyword>
<protein>
    <submittedName>
        <fullName evidence="1">Uncharacterized protein</fullName>
    </submittedName>
</protein>
<dbReference type="EMBL" id="BJYG01000012">
    <property type="protein sequence ID" value="GEN62932.1"/>
    <property type="molecule type" value="Genomic_DNA"/>
</dbReference>
<name>A0A511XJ15_9PROT</name>
<gene>
    <name evidence="1" type="ORF">AOE01nite_11560</name>
</gene>
<sequence>MALLRANVPYDVILNWDWRVRAAALVIAGRLDGGEYCWERGVWTD</sequence>
<dbReference type="AlphaFoldDB" id="A0A511XJ15"/>
<comment type="caution">
    <text evidence="1">The sequence shown here is derived from an EMBL/GenBank/DDBJ whole genome shotgun (WGS) entry which is preliminary data.</text>
</comment>
<evidence type="ECO:0000313" key="2">
    <source>
        <dbReference type="Proteomes" id="UP000321746"/>
    </source>
</evidence>
<proteinExistence type="predicted"/>
<organism evidence="1 2">
    <name type="scientific">Acetobacter oeni</name>
    <dbReference type="NCBI Taxonomy" id="304077"/>
    <lineage>
        <taxon>Bacteria</taxon>
        <taxon>Pseudomonadati</taxon>
        <taxon>Pseudomonadota</taxon>
        <taxon>Alphaproteobacteria</taxon>
        <taxon>Acetobacterales</taxon>
        <taxon>Acetobacteraceae</taxon>
        <taxon>Acetobacter</taxon>
    </lineage>
</organism>
<evidence type="ECO:0000313" key="1">
    <source>
        <dbReference type="EMBL" id="GEN62932.1"/>
    </source>
</evidence>